<evidence type="ECO:0000313" key="9">
    <source>
        <dbReference type="EMBL" id="MBP3962578.1"/>
    </source>
</evidence>
<comment type="similarity">
    <text evidence="2">Belongs to the amino acid-polyamine-organocation (APC) superfamily. Spore germination protein (SGP) (TC 2.A.3.9) family.</text>
</comment>
<evidence type="ECO:0000313" key="10">
    <source>
        <dbReference type="Proteomes" id="UP000673394"/>
    </source>
</evidence>
<name>A0ABS5CBQ7_9BACL</name>
<gene>
    <name evidence="9" type="ORF">I8J30_07645</name>
</gene>
<feature type="transmembrane region" description="Helical" evidence="8">
    <location>
        <begin position="81"/>
        <end position="102"/>
    </location>
</feature>
<feature type="transmembrane region" description="Helical" evidence="8">
    <location>
        <begin position="12"/>
        <end position="35"/>
    </location>
</feature>
<dbReference type="Gene3D" id="1.20.1740.10">
    <property type="entry name" value="Amino acid/polyamine transporter I"/>
    <property type="match status" value="1"/>
</dbReference>
<keyword evidence="10" id="KW-1185">Reference proteome</keyword>
<keyword evidence="3" id="KW-0813">Transport</keyword>
<evidence type="ECO:0000256" key="3">
    <source>
        <dbReference type="ARBA" id="ARBA00022448"/>
    </source>
</evidence>
<evidence type="ECO:0000256" key="7">
    <source>
        <dbReference type="ARBA" id="ARBA00023136"/>
    </source>
</evidence>
<dbReference type="InterPro" id="IPR004761">
    <property type="entry name" value="Spore_GerAB"/>
</dbReference>
<sequence>MIEKGEINTRQFTGLVMLFCLGSTILIVPSALTAIAKQDGWISAIVGFGLGLLLFFMINALGTRYPNQSLMEYSEVILGKWLGKAIGLSYISFYFILAALVLRNVGDFITTIVIRRHRSKSFMSSFLSWR</sequence>
<dbReference type="Proteomes" id="UP000673394">
    <property type="component" value="Unassembled WGS sequence"/>
</dbReference>
<keyword evidence="6 8" id="KW-1133">Transmembrane helix</keyword>
<feature type="transmembrane region" description="Helical" evidence="8">
    <location>
        <begin position="41"/>
        <end position="61"/>
    </location>
</feature>
<evidence type="ECO:0000256" key="6">
    <source>
        <dbReference type="ARBA" id="ARBA00022989"/>
    </source>
</evidence>
<dbReference type="PANTHER" id="PTHR34975">
    <property type="entry name" value="SPORE GERMINATION PROTEIN A2"/>
    <property type="match status" value="1"/>
</dbReference>
<evidence type="ECO:0000256" key="1">
    <source>
        <dbReference type="ARBA" id="ARBA00004141"/>
    </source>
</evidence>
<dbReference type="RefSeq" id="WP_210656883.1">
    <property type="nucleotide sequence ID" value="NZ_JAGKSP010000002.1"/>
</dbReference>
<dbReference type="PANTHER" id="PTHR34975:SF2">
    <property type="entry name" value="SPORE GERMINATION PROTEIN A2"/>
    <property type="match status" value="1"/>
</dbReference>
<keyword evidence="5 8" id="KW-0812">Transmembrane</keyword>
<dbReference type="Pfam" id="PF03845">
    <property type="entry name" value="Spore_permease"/>
    <property type="match status" value="1"/>
</dbReference>
<keyword evidence="7 8" id="KW-0472">Membrane</keyword>
<evidence type="ECO:0000256" key="2">
    <source>
        <dbReference type="ARBA" id="ARBA00007998"/>
    </source>
</evidence>
<keyword evidence="4" id="KW-0309">Germination</keyword>
<comment type="caution">
    <text evidence="9">The sequence shown here is derived from an EMBL/GenBank/DDBJ whole genome shotgun (WGS) entry which is preliminary data.</text>
</comment>
<proteinExistence type="inferred from homology"/>
<reference evidence="9 10" key="1">
    <citation type="submission" date="2021-04" db="EMBL/GenBank/DDBJ databases">
        <title>Paenibacillus sp. DLE-14 whole genome sequence.</title>
        <authorList>
            <person name="Ham Y.J."/>
        </authorList>
    </citation>
    <scope>NUCLEOTIDE SEQUENCE [LARGE SCALE GENOMIC DNA]</scope>
    <source>
        <strain evidence="9 10">DLE-14</strain>
    </source>
</reference>
<comment type="subcellular location">
    <subcellularLocation>
        <location evidence="1">Membrane</location>
        <topology evidence="1">Multi-pass membrane protein</topology>
    </subcellularLocation>
</comment>
<organism evidence="9 10">
    <name type="scientific">Paenibacillus lignilyticus</name>
    <dbReference type="NCBI Taxonomy" id="1172615"/>
    <lineage>
        <taxon>Bacteria</taxon>
        <taxon>Bacillati</taxon>
        <taxon>Bacillota</taxon>
        <taxon>Bacilli</taxon>
        <taxon>Bacillales</taxon>
        <taxon>Paenibacillaceae</taxon>
        <taxon>Paenibacillus</taxon>
    </lineage>
</organism>
<dbReference type="EMBL" id="JAGKSP010000002">
    <property type="protein sequence ID" value="MBP3962578.1"/>
    <property type="molecule type" value="Genomic_DNA"/>
</dbReference>
<protein>
    <submittedName>
        <fullName evidence="9">GerAB/ArcD/ProY family transporter</fullName>
    </submittedName>
</protein>
<evidence type="ECO:0000256" key="8">
    <source>
        <dbReference type="SAM" id="Phobius"/>
    </source>
</evidence>
<evidence type="ECO:0000256" key="5">
    <source>
        <dbReference type="ARBA" id="ARBA00022692"/>
    </source>
</evidence>
<evidence type="ECO:0000256" key="4">
    <source>
        <dbReference type="ARBA" id="ARBA00022544"/>
    </source>
</evidence>
<accession>A0ABS5CBQ7</accession>